<dbReference type="InterPro" id="IPR054498">
    <property type="entry name" value="2H-SAK"/>
</dbReference>
<evidence type="ECO:0000259" key="1">
    <source>
        <dbReference type="Pfam" id="PF22547"/>
    </source>
</evidence>
<comment type="caution">
    <text evidence="2">The sequence shown here is derived from an EMBL/GenBank/DDBJ whole genome shotgun (WGS) entry which is preliminary data.</text>
</comment>
<sequence>MAENDIVIKHSRGYIGVFGPRIDDIANGVASAADIPNALSCPYHITLITKDELRQLTADLSNKIDDLYENATTIDTKHIYSLGLGGDPKGVCWIVIIWNAVNIFRRKYGLSFKQFHITLSNNDDHSLDKSLYSL</sequence>
<evidence type="ECO:0000313" key="2">
    <source>
        <dbReference type="EMBL" id="CAF4245088.1"/>
    </source>
</evidence>
<accession>A0A820ED95</accession>
<organism evidence="2 3">
    <name type="scientific">Rotaria sordida</name>
    <dbReference type="NCBI Taxonomy" id="392033"/>
    <lineage>
        <taxon>Eukaryota</taxon>
        <taxon>Metazoa</taxon>
        <taxon>Spiralia</taxon>
        <taxon>Gnathifera</taxon>
        <taxon>Rotifera</taxon>
        <taxon>Eurotatoria</taxon>
        <taxon>Bdelloidea</taxon>
        <taxon>Philodinida</taxon>
        <taxon>Philodinidae</taxon>
        <taxon>Rotaria</taxon>
    </lineage>
</organism>
<feature type="domain" description="Swiss Army Knife 2H phosphoesterase" evidence="1">
    <location>
        <begin position="13"/>
        <end position="125"/>
    </location>
</feature>
<protein>
    <recommendedName>
        <fullName evidence="1">Swiss Army Knife 2H phosphoesterase domain-containing protein</fullName>
    </recommendedName>
</protein>
<proteinExistence type="predicted"/>
<dbReference type="EMBL" id="CAJOBE010021579">
    <property type="protein sequence ID" value="CAF4245088.1"/>
    <property type="molecule type" value="Genomic_DNA"/>
</dbReference>
<name>A0A820ED95_9BILA</name>
<reference evidence="2" key="1">
    <citation type="submission" date="2021-02" db="EMBL/GenBank/DDBJ databases">
        <authorList>
            <person name="Nowell W R."/>
        </authorList>
    </citation>
    <scope>NUCLEOTIDE SEQUENCE</scope>
</reference>
<dbReference type="AlphaFoldDB" id="A0A820ED95"/>
<gene>
    <name evidence="2" type="ORF">FNK824_LOCUS38356</name>
</gene>
<evidence type="ECO:0000313" key="3">
    <source>
        <dbReference type="Proteomes" id="UP000663874"/>
    </source>
</evidence>
<dbReference type="Proteomes" id="UP000663874">
    <property type="component" value="Unassembled WGS sequence"/>
</dbReference>
<feature type="non-terminal residue" evidence="2">
    <location>
        <position position="134"/>
    </location>
</feature>
<dbReference type="Pfam" id="PF22547">
    <property type="entry name" value="2H-SAK"/>
    <property type="match status" value="1"/>
</dbReference>